<organism evidence="1 2">
    <name type="scientific">Undibacterium pigrum</name>
    <dbReference type="NCBI Taxonomy" id="401470"/>
    <lineage>
        <taxon>Bacteria</taxon>
        <taxon>Pseudomonadati</taxon>
        <taxon>Pseudomonadota</taxon>
        <taxon>Betaproteobacteria</taxon>
        <taxon>Burkholderiales</taxon>
        <taxon>Oxalobacteraceae</taxon>
        <taxon>Undibacterium</taxon>
    </lineage>
</organism>
<evidence type="ECO:0008006" key="3">
    <source>
        <dbReference type="Google" id="ProtNLM"/>
    </source>
</evidence>
<sequence>MSATSHDLQRRILLQTAAGIAVSQLAANEAAATESKKTMNKKLHNGKPGEFDFLSGSWKISHRRLKNRVTKEWDVFEGEATCWSILGGVVSVEELRIPARNFNGMGLRMLDVENKQWSDFWVNGRAGVLTPPGVIGGFENGVGVFESDEEEDGKSIKVRGIWDNISATTCRWQQAASRDGGKTWENNWIMDWVRVS</sequence>
<keyword evidence="2" id="KW-1185">Reference proteome</keyword>
<gene>
    <name evidence="1" type="ORF">DFR42_110158</name>
</gene>
<evidence type="ECO:0000313" key="2">
    <source>
        <dbReference type="Proteomes" id="UP000247792"/>
    </source>
</evidence>
<evidence type="ECO:0000313" key="1">
    <source>
        <dbReference type="EMBL" id="PXX39792.1"/>
    </source>
</evidence>
<accession>A0A318JHQ8</accession>
<dbReference type="Proteomes" id="UP000247792">
    <property type="component" value="Unassembled WGS sequence"/>
</dbReference>
<reference evidence="1 2" key="1">
    <citation type="submission" date="2018-05" db="EMBL/GenBank/DDBJ databases">
        <title>Genomic Encyclopedia of Type Strains, Phase IV (KMG-IV): sequencing the most valuable type-strain genomes for metagenomic binning, comparative biology and taxonomic classification.</title>
        <authorList>
            <person name="Goeker M."/>
        </authorList>
    </citation>
    <scope>NUCLEOTIDE SEQUENCE [LARGE SCALE GENOMIC DNA]</scope>
    <source>
        <strain evidence="1 2">DSM 19792</strain>
    </source>
</reference>
<name>A0A318JHQ8_9BURK</name>
<proteinExistence type="predicted"/>
<dbReference type="OrthoDB" id="9814791at2"/>
<protein>
    <recommendedName>
        <fullName evidence="3">DUF1579 domain-containing protein</fullName>
    </recommendedName>
</protein>
<dbReference type="RefSeq" id="WP_110257443.1">
    <property type="nucleotide sequence ID" value="NZ_QJKB01000010.1"/>
</dbReference>
<dbReference type="AlphaFoldDB" id="A0A318JHQ8"/>
<comment type="caution">
    <text evidence="1">The sequence shown here is derived from an EMBL/GenBank/DDBJ whole genome shotgun (WGS) entry which is preliminary data.</text>
</comment>
<dbReference type="EMBL" id="QJKB01000010">
    <property type="protein sequence ID" value="PXX39792.1"/>
    <property type="molecule type" value="Genomic_DNA"/>
</dbReference>